<dbReference type="AlphaFoldDB" id="A0AAU6UM73"/>
<protein>
    <submittedName>
        <fullName evidence="1">Uncharacterized protein</fullName>
    </submittedName>
</protein>
<gene>
    <name evidence="1" type="ORF">MRN42_17635</name>
</gene>
<organism evidence="1">
    <name type="scientific">bacterium 19NY04SH03</name>
    <dbReference type="NCBI Taxonomy" id="2920647"/>
    <lineage>
        <taxon>Bacteria</taxon>
    </lineage>
</organism>
<accession>A0AAU6UM73</accession>
<evidence type="ECO:0000313" key="1">
    <source>
        <dbReference type="EMBL" id="XAG74621.1"/>
    </source>
</evidence>
<dbReference type="EMBL" id="CP095347">
    <property type="protein sequence ID" value="XAG74621.1"/>
    <property type="molecule type" value="Genomic_DNA"/>
</dbReference>
<name>A0AAU6UM73_UNCXX</name>
<sequence length="257" mass="29514">MFSEIKQFSEKLESLKGGSGSCIRSAMYHVEKAEVLSGVDPEMSVFRLITAEEEAATAILLMLKEHGYEGAKELNKNNHLHKQCLYPYICSIIELLKLDLRKVSNHPPILEWVDVDGMDAIKLGIRVTIEDQNLIMEMNPPLNFRVSRNEELHDFSHELVVFLERKGFNDTVKHLKENANLRNKLLYSDGKTIPNTLADTDNGKYEKLGQYLLQKVNVLIAIYFMTAPYKKMDKAHFLEQALHSYLKVLKHVKGQRL</sequence>
<proteinExistence type="predicted"/>
<reference evidence="1" key="1">
    <citation type="submission" date="2022-03" db="EMBL/GenBank/DDBJ databases">
        <title>Sea Food Isolates.</title>
        <authorList>
            <person name="Li c."/>
        </authorList>
    </citation>
    <scope>NUCLEOTIDE SEQUENCE</scope>
    <source>
        <strain evidence="1">19NY04SH03</strain>
    </source>
</reference>